<dbReference type="AlphaFoldDB" id="A0A2K4YB86"/>
<feature type="signal peptide" evidence="6">
    <location>
        <begin position="1"/>
        <end position="19"/>
    </location>
</feature>
<comment type="similarity">
    <text evidence="1">Belongs to the cutinase family.</text>
</comment>
<evidence type="ECO:0000256" key="4">
    <source>
        <dbReference type="ARBA" id="ARBA00023157"/>
    </source>
</evidence>
<dbReference type="Gene3D" id="3.40.50.1820">
    <property type="entry name" value="alpha/beta hydrolase"/>
    <property type="match status" value="1"/>
</dbReference>
<dbReference type="GO" id="GO:0052689">
    <property type="term" value="F:carboxylic ester hydrolase activity"/>
    <property type="evidence" value="ECO:0007669"/>
    <property type="project" value="UniProtKB-KW"/>
</dbReference>
<evidence type="ECO:0000256" key="5">
    <source>
        <dbReference type="SAM" id="MobiDB-lite"/>
    </source>
</evidence>
<evidence type="ECO:0000256" key="3">
    <source>
        <dbReference type="ARBA" id="ARBA00022801"/>
    </source>
</evidence>
<dbReference type="Proteomes" id="UP000236318">
    <property type="component" value="Unassembled WGS sequence"/>
</dbReference>
<keyword evidence="2" id="KW-0719">Serine esterase</keyword>
<gene>
    <name evidence="7" type="ORF">MAAFP003_2727</name>
</gene>
<reference evidence="7" key="1">
    <citation type="submission" date="2018-01" db="EMBL/GenBank/DDBJ databases">
        <authorList>
            <consortium name="Urmite Genomes"/>
        </authorList>
    </citation>
    <scope>NUCLEOTIDE SEQUENCE [LARGE SCALE GENOMIC DNA]</scope>
    <source>
        <strain evidence="7">AFP003</strain>
    </source>
</reference>
<dbReference type="PANTHER" id="PTHR33630">
    <property type="entry name" value="CUTINASE RV1984C-RELATED-RELATED"/>
    <property type="match status" value="1"/>
</dbReference>
<dbReference type="InterPro" id="IPR029058">
    <property type="entry name" value="AB_hydrolase_fold"/>
</dbReference>
<dbReference type="PANTHER" id="PTHR33630:SF9">
    <property type="entry name" value="CUTINASE 4"/>
    <property type="match status" value="1"/>
</dbReference>
<feature type="chain" id="PRO_5038610033" evidence="6">
    <location>
        <begin position="20"/>
        <end position="284"/>
    </location>
</feature>
<evidence type="ECO:0000313" key="7">
    <source>
        <dbReference type="EMBL" id="SOX54051.1"/>
    </source>
</evidence>
<dbReference type="EMBL" id="FXEG02000003">
    <property type="protein sequence ID" value="SOX54051.1"/>
    <property type="molecule type" value="Genomic_DNA"/>
</dbReference>
<comment type="caution">
    <text evidence="7">The sequence shown here is derived from an EMBL/GenBank/DDBJ whole genome shotgun (WGS) entry which is preliminary data.</text>
</comment>
<evidence type="ECO:0000256" key="1">
    <source>
        <dbReference type="ARBA" id="ARBA00007534"/>
    </source>
</evidence>
<protein>
    <submittedName>
        <fullName evidence="7">Cutinase family protein</fullName>
    </submittedName>
</protein>
<name>A0A2K4YB86_9MYCO</name>
<feature type="region of interest" description="Disordered" evidence="5">
    <location>
        <begin position="224"/>
        <end position="284"/>
    </location>
</feature>
<evidence type="ECO:0000256" key="2">
    <source>
        <dbReference type="ARBA" id="ARBA00022487"/>
    </source>
</evidence>
<keyword evidence="3" id="KW-0378">Hydrolase</keyword>
<organism evidence="7 8">
    <name type="scientific">Mycobacterium ahvazicum</name>
    <dbReference type="NCBI Taxonomy" id="1964395"/>
    <lineage>
        <taxon>Bacteria</taxon>
        <taxon>Bacillati</taxon>
        <taxon>Actinomycetota</taxon>
        <taxon>Actinomycetes</taxon>
        <taxon>Mycobacteriales</taxon>
        <taxon>Mycobacteriaceae</taxon>
        <taxon>Mycobacterium</taxon>
        <taxon>Mycobacterium simiae complex</taxon>
    </lineage>
</organism>
<proteinExistence type="inferred from homology"/>
<dbReference type="Pfam" id="PF01083">
    <property type="entry name" value="Cutinase"/>
    <property type="match status" value="1"/>
</dbReference>
<feature type="non-terminal residue" evidence="7">
    <location>
        <position position="1"/>
    </location>
</feature>
<dbReference type="SUPFAM" id="SSF53474">
    <property type="entry name" value="alpha/beta-Hydrolases"/>
    <property type="match status" value="1"/>
</dbReference>
<dbReference type="InterPro" id="IPR000675">
    <property type="entry name" value="Cutinase/axe"/>
</dbReference>
<evidence type="ECO:0000256" key="6">
    <source>
        <dbReference type="SAM" id="SignalP"/>
    </source>
</evidence>
<evidence type="ECO:0000313" key="8">
    <source>
        <dbReference type="Proteomes" id="UP000236318"/>
    </source>
</evidence>
<feature type="compositionally biased region" description="Low complexity" evidence="5">
    <location>
        <begin position="249"/>
        <end position="270"/>
    </location>
</feature>
<sequence length="284" mass="28776">VKAYALPVLLCAATTSTWAALLTAPTPAVSAEPCPDVEVVFARGTDEAPGLGDVGENFVDALRARLGSKSLAVYPVDYPATMSFPRAVDGISDAGAHIEQTAAACPKTQMVLGGYSQGAAVMGFVTANQVPEGARIGQDLQPMPAEVANHVAAVALFGKPASQFMSMINQPAVTIGPLYAPKAIEMCVPNDPICAGSGDFSAHRQYQQIGMIDQAADFSANRIAAATPPTPSPAPGSTPGPGHPPTATPAPVHSTAPSTSQSPTPAASHHPGPPPGPASELSTQ</sequence>
<keyword evidence="6" id="KW-0732">Signal</keyword>
<keyword evidence="8" id="KW-1185">Reference proteome</keyword>
<accession>A0A2K4YB86</accession>
<feature type="compositionally biased region" description="Pro residues" evidence="5">
    <location>
        <begin position="228"/>
        <end position="248"/>
    </location>
</feature>
<keyword evidence="4" id="KW-1015">Disulfide bond</keyword>
<dbReference type="SMART" id="SM01110">
    <property type="entry name" value="Cutinase"/>
    <property type="match status" value="1"/>
</dbReference>